<dbReference type="Proteomes" id="UP001062165">
    <property type="component" value="Chromosome"/>
</dbReference>
<feature type="transmembrane region" description="Helical" evidence="7">
    <location>
        <begin position="52"/>
        <end position="75"/>
    </location>
</feature>
<feature type="transmembrane region" description="Helical" evidence="7">
    <location>
        <begin position="96"/>
        <end position="117"/>
    </location>
</feature>
<keyword evidence="6" id="KW-0175">Coiled coil</keyword>
<keyword evidence="4 7" id="KW-1133">Transmembrane helix</keyword>
<feature type="transmembrane region" description="Helical" evidence="7">
    <location>
        <begin position="494"/>
        <end position="512"/>
    </location>
</feature>
<keyword evidence="5 7" id="KW-0472">Membrane</keyword>
<reference evidence="8" key="1">
    <citation type="submission" date="2022-10" db="EMBL/GenBank/DDBJ databases">
        <title>Comparative genomics and taxonomic characterization of three novel marine species of genus Reichenbachiella exhibiting antioxidant and polysaccharide degradation activities.</title>
        <authorList>
            <person name="Muhammad N."/>
            <person name="Lee Y.-J."/>
            <person name="Ko J."/>
            <person name="Kim S.-G."/>
        </authorList>
    </citation>
    <scope>NUCLEOTIDE SEQUENCE</scope>
    <source>
        <strain evidence="8">Wsw4-B4</strain>
    </source>
</reference>
<feature type="coiled-coil region" evidence="6">
    <location>
        <begin position="319"/>
        <end position="349"/>
    </location>
</feature>
<evidence type="ECO:0000256" key="4">
    <source>
        <dbReference type="ARBA" id="ARBA00022989"/>
    </source>
</evidence>
<gene>
    <name evidence="8" type="ORF">N7E81_10685</name>
</gene>
<evidence type="ECO:0000256" key="6">
    <source>
        <dbReference type="SAM" id="Coils"/>
    </source>
</evidence>
<dbReference type="Pfam" id="PF03739">
    <property type="entry name" value="LptF_LptG"/>
    <property type="match status" value="2"/>
</dbReference>
<accession>A0ABY6CV94</accession>
<keyword evidence="3 7" id="KW-0812">Transmembrane</keyword>
<keyword evidence="9" id="KW-1185">Reference proteome</keyword>
<keyword evidence="2" id="KW-1003">Cell membrane</keyword>
<dbReference type="RefSeq" id="WP_263049583.1">
    <property type="nucleotide sequence ID" value="NZ_CP106735.1"/>
</dbReference>
<evidence type="ECO:0000256" key="5">
    <source>
        <dbReference type="ARBA" id="ARBA00023136"/>
    </source>
</evidence>
<proteinExistence type="predicted"/>
<evidence type="ECO:0000313" key="8">
    <source>
        <dbReference type="EMBL" id="UXX77836.1"/>
    </source>
</evidence>
<dbReference type="EMBL" id="CP106735">
    <property type="protein sequence ID" value="UXX77836.1"/>
    <property type="molecule type" value="Genomic_DNA"/>
</dbReference>
<protein>
    <submittedName>
        <fullName evidence="8">LptF/LptG family permease</fullName>
    </submittedName>
</protein>
<evidence type="ECO:0000313" key="9">
    <source>
        <dbReference type="Proteomes" id="UP001062165"/>
    </source>
</evidence>
<feature type="transmembrane region" description="Helical" evidence="7">
    <location>
        <begin position="524"/>
        <end position="543"/>
    </location>
</feature>
<feature type="transmembrane region" description="Helical" evidence="7">
    <location>
        <begin position="12"/>
        <end position="32"/>
    </location>
</feature>
<evidence type="ECO:0000256" key="3">
    <source>
        <dbReference type="ARBA" id="ARBA00022692"/>
    </source>
</evidence>
<dbReference type="PANTHER" id="PTHR33529">
    <property type="entry name" value="SLR0882 PROTEIN-RELATED"/>
    <property type="match status" value="1"/>
</dbReference>
<evidence type="ECO:0000256" key="1">
    <source>
        <dbReference type="ARBA" id="ARBA00004651"/>
    </source>
</evidence>
<feature type="transmembrane region" description="Helical" evidence="7">
    <location>
        <begin position="467"/>
        <end position="487"/>
    </location>
</feature>
<evidence type="ECO:0000256" key="2">
    <source>
        <dbReference type="ARBA" id="ARBA00022475"/>
    </source>
</evidence>
<dbReference type="PANTHER" id="PTHR33529:SF6">
    <property type="entry name" value="YJGP_YJGQ FAMILY PERMEASE"/>
    <property type="match status" value="1"/>
</dbReference>
<organism evidence="8 9">
    <name type="scientific">Reichenbachiella carrageenanivorans</name>
    <dbReference type="NCBI Taxonomy" id="2979869"/>
    <lineage>
        <taxon>Bacteria</taxon>
        <taxon>Pseudomonadati</taxon>
        <taxon>Bacteroidota</taxon>
        <taxon>Cytophagia</taxon>
        <taxon>Cytophagales</taxon>
        <taxon>Reichenbachiellaceae</taxon>
        <taxon>Reichenbachiella</taxon>
    </lineage>
</organism>
<name>A0ABY6CV94_9BACT</name>
<comment type="subcellular location">
    <subcellularLocation>
        <location evidence="1">Cell membrane</location>
        <topology evidence="1">Multi-pass membrane protein</topology>
    </subcellularLocation>
</comment>
<sequence length="577" mass="65317">MKKLDKLLLKSFIGPFVITFLVAVFILLLVYMMKYFDDFIGKNLGFMVLGELMGYFSINQMPMALPLAVLISSLMTYGKLGEHFELTAIKGSGISLLRIILPTFVFCVLLAIGAFLLNNYIVPKANLRAFSLLYDIKQTKPSMDLREGQFYNGIPKYSIKIEKKYPDGISIKNIVIYDHTEGDGNKRVIIADSCRMYSFMGDRYLKMDLYNGNHYIEEEEKSGRKNKDEVAQFVRTKFANMDLVFSLASFDLNDTDESLFADNRYMKGIKELNSSIDSMSHSMMDSKYKVYGSVAGAYRLHMAGYLEPPMGLVEKKHEVDSIREAKKVLQDSLKRMEELALVADSLEQLGEAKIDSSAKKKAKRKTYQKPGLVTSKGVVKSKSNPLAVKKKKKVKFDSLYISSDSLIAVVKLKMDSVYQEQGVRDQVLSRAVGNARNIKSTLNSTVLRMKSLKTSLDSHVVEKYKKYAQAFSCIVMFLIGAPLGAIIKRGGLGFPVIISIFFFIIFYVLTSVGDKWAKSGVVDGFYAAWMANFVLFPVGVFFLKQARKDAKIFDADFYSVWIDKIKNWWVARVNKKQ</sequence>
<dbReference type="InterPro" id="IPR005495">
    <property type="entry name" value="LptG/LptF_permease"/>
</dbReference>
<evidence type="ECO:0000256" key="7">
    <source>
        <dbReference type="SAM" id="Phobius"/>
    </source>
</evidence>